<dbReference type="Gene3D" id="3.30.559.10">
    <property type="entry name" value="Chloramphenicol acetyltransferase-like domain"/>
    <property type="match status" value="2"/>
</dbReference>
<dbReference type="InterPro" id="IPR045851">
    <property type="entry name" value="AMP-bd_C_sf"/>
</dbReference>
<evidence type="ECO:0000256" key="3">
    <source>
        <dbReference type="ARBA" id="ARBA00022553"/>
    </source>
</evidence>
<dbReference type="EMBL" id="JANCPR020000035">
    <property type="protein sequence ID" value="MDJ1136017.1"/>
    <property type="molecule type" value="Genomic_DNA"/>
</dbReference>
<dbReference type="SUPFAM" id="SSF52777">
    <property type="entry name" value="CoA-dependent acyltransferases"/>
    <property type="match status" value="4"/>
</dbReference>
<comment type="caution">
    <text evidence="7">The sequence shown here is derived from an EMBL/GenBank/DDBJ whole genome shotgun (WGS) entry which is preliminary data.</text>
</comment>
<keyword evidence="8" id="KW-1185">Reference proteome</keyword>
<dbReference type="SUPFAM" id="SSF56801">
    <property type="entry name" value="Acetyl-CoA synthetase-like"/>
    <property type="match status" value="2"/>
</dbReference>
<reference evidence="7 8" key="1">
    <citation type="submission" date="2023-05" db="EMBL/GenBank/DDBJ databases">
        <title>Streptantibioticus silvisoli sp. nov., acidotolerant actinomycetes 1 from pine litter.</title>
        <authorList>
            <person name="Swiecimska M."/>
            <person name="Golinska P."/>
            <person name="Sangal V."/>
            <person name="Wachnowicz B."/>
            <person name="Goodfellow M."/>
        </authorList>
    </citation>
    <scope>NUCLEOTIDE SEQUENCE [LARGE SCALE GENOMIC DNA]</scope>
    <source>
        <strain evidence="7 8">DSM 42109</strain>
    </source>
</reference>
<dbReference type="InterPro" id="IPR036736">
    <property type="entry name" value="ACP-like_sf"/>
</dbReference>
<dbReference type="InterPro" id="IPR013120">
    <property type="entry name" value="FAR_NAD-bd"/>
</dbReference>
<dbReference type="PROSITE" id="PS00012">
    <property type="entry name" value="PHOSPHOPANTETHEINE"/>
    <property type="match status" value="2"/>
</dbReference>
<dbReference type="CDD" id="cd05930">
    <property type="entry name" value="A_NRPS"/>
    <property type="match status" value="1"/>
</dbReference>
<feature type="domain" description="Carrier" evidence="6">
    <location>
        <begin position="1079"/>
        <end position="1153"/>
    </location>
</feature>
<dbReference type="Gene3D" id="3.30.559.30">
    <property type="entry name" value="Nonribosomal peptide synthetase, condensation domain"/>
    <property type="match status" value="2"/>
</dbReference>
<dbReference type="Gene3D" id="3.40.50.720">
    <property type="entry name" value="NAD(P)-binding Rossmann-like Domain"/>
    <property type="match status" value="1"/>
</dbReference>
<dbReference type="SMART" id="SM00823">
    <property type="entry name" value="PKS_PP"/>
    <property type="match status" value="2"/>
</dbReference>
<feature type="region of interest" description="Disordered" evidence="5">
    <location>
        <begin position="997"/>
        <end position="1021"/>
    </location>
</feature>
<dbReference type="CDD" id="cd17643">
    <property type="entry name" value="A_NRPS_Cytc1-like"/>
    <property type="match status" value="1"/>
</dbReference>
<dbReference type="Pfam" id="PF07993">
    <property type="entry name" value="NAD_binding_4"/>
    <property type="match status" value="1"/>
</dbReference>
<dbReference type="NCBIfam" id="TIGR01746">
    <property type="entry name" value="Thioester-redct"/>
    <property type="match status" value="1"/>
</dbReference>
<evidence type="ECO:0000256" key="4">
    <source>
        <dbReference type="ARBA" id="ARBA00022598"/>
    </source>
</evidence>
<dbReference type="Pfam" id="PF00668">
    <property type="entry name" value="Condensation"/>
    <property type="match status" value="2"/>
</dbReference>
<feature type="domain" description="Carrier" evidence="6">
    <location>
        <begin position="2166"/>
        <end position="2240"/>
    </location>
</feature>
<dbReference type="InterPro" id="IPR001242">
    <property type="entry name" value="Condensation_dom"/>
</dbReference>
<dbReference type="Gene3D" id="2.30.38.10">
    <property type="entry name" value="Luciferase, Domain 3"/>
    <property type="match status" value="1"/>
</dbReference>
<dbReference type="PANTHER" id="PTHR45527:SF14">
    <property type="entry name" value="PLIPASTATIN SYNTHASE SUBUNIT B"/>
    <property type="match status" value="1"/>
</dbReference>
<dbReference type="InterPro" id="IPR006162">
    <property type="entry name" value="Ppantetheine_attach_site"/>
</dbReference>
<dbReference type="InterPro" id="IPR020806">
    <property type="entry name" value="PKS_PP-bd"/>
</dbReference>
<dbReference type="InterPro" id="IPR025110">
    <property type="entry name" value="AMP-bd_C"/>
</dbReference>
<dbReference type="Gene3D" id="3.40.50.980">
    <property type="match status" value="2"/>
</dbReference>
<name>A0ABT7A4P2_9ACTN</name>
<dbReference type="InterPro" id="IPR000873">
    <property type="entry name" value="AMP-dep_synth/lig_dom"/>
</dbReference>
<dbReference type="Pfam" id="PF13193">
    <property type="entry name" value="AMP-binding_C"/>
    <property type="match status" value="2"/>
</dbReference>
<comment type="cofactor">
    <cofactor evidence="1">
        <name>pantetheine 4'-phosphate</name>
        <dbReference type="ChEBI" id="CHEBI:47942"/>
    </cofactor>
</comment>
<dbReference type="RefSeq" id="WP_274042113.1">
    <property type="nucleotide sequence ID" value="NZ_JANCPR020000035.1"/>
</dbReference>
<dbReference type="PROSITE" id="PS00455">
    <property type="entry name" value="AMP_BINDING"/>
    <property type="match status" value="1"/>
</dbReference>
<dbReference type="InterPro" id="IPR036291">
    <property type="entry name" value="NAD(P)-bd_dom_sf"/>
</dbReference>
<dbReference type="Gene3D" id="3.40.50.12780">
    <property type="entry name" value="N-terminal domain of ligase-like"/>
    <property type="match status" value="1"/>
</dbReference>
<dbReference type="InterPro" id="IPR020845">
    <property type="entry name" value="AMP-binding_CS"/>
</dbReference>
<keyword evidence="4" id="KW-0436">Ligase</keyword>
<dbReference type="NCBIfam" id="TIGR01733">
    <property type="entry name" value="AA-adenyl-dom"/>
    <property type="match status" value="2"/>
</dbReference>
<evidence type="ECO:0000313" key="8">
    <source>
        <dbReference type="Proteomes" id="UP001214441"/>
    </source>
</evidence>
<dbReference type="InterPro" id="IPR010080">
    <property type="entry name" value="Thioester_reductase-like_dom"/>
</dbReference>
<keyword evidence="2" id="KW-0596">Phosphopantetheine</keyword>
<dbReference type="Proteomes" id="UP001214441">
    <property type="component" value="Unassembled WGS sequence"/>
</dbReference>
<dbReference type="InterPro" id="IPR009081">
    <property type="entry name" value="PP-bd_ACP"/>
</dbReference>
<sequence length="2645" mass="285335">MTGNQGAREAAELRAEVLAKRLAGRRSGSNRRRGAIPPADRQGPLPLSFGQQRLWFLDRLTPGSPEYLVPWAARLRGGLRAAELRAAWGDVVAAHEILRTRYALSGKEPVQVVGAATETDFAVVDLGDRPEGEREKLALEYADEQARTPFRLDADLPARLRLVRLSDGDHLLVLVLHHIACDGWSLNLIAEQLFAAYQRRCDPESAEGTAVPAAGVQYADYAAWQRARLSGTELERQLGHWRAELAGLGTADLPADRQRPQIRDANGATLWFTLPAELGERVRLLARERETTVFTVLLTAFQVLLSRYTGQRDIAVGTPVAGRERPELAGLVGFLINTVVLRGRWEGDPSFLDLLASARGTVERALAHQDVPFEQLVEELAPERDLARTPLFTVMFGLQDGVGGGGTQLPGLTVDRVEVDWTVAKFDVNLQLAQLSDGSVTGFLEYATALFDETTMDRFAQRYRRLLEHLVTAPERPVSHADPLSPGERRQLLGDWAGGASPDAVLDEDPALGSAVGMHQAFEAHAAAAPDAVAVTAEDATLTYGELNVRANRLAHVLRARGVGPDSLVGVCLERGADLVVSLLAVVKAGGAYVPLDPAYPAARLGHILQETGLRLVVTRDAHTGLFAELHDDIHADLHADIHGDRHGAGLVCLESDAALVTAPTTNPVPVSGRDHLMYVIHTSGSTGRPKGVCMTHRNVLRLFASAREHYDFGPEDVWPLFHSYAFDVSVWELWGALGHGGTLVVPSFEVTRSPEEFLDLLVRERVTVLNQTPSAFRTLLAALAATGQDDPRPAALRLRKVIFAGERLEPAELLPWHAVFGETGPDLINMYGITETTVHTTHHHIRPAELAPGAPSLVGRGLSDLRVYVLDRDCAPAPTGVVGELHVGGPGLARGYLGRPDLTAERFVPDPNGPPGARMYRSGDLARWREDGVLESAGRADKQVKIRGFRIEPGEIEASLAEHPAVRTAVVLPRTGHDGTAHLVAYLVPAREAPAQTVPAQTAPAQEASTQAASAQKPPGLDRAEIRTWLAARLPSHLVPASYMEIPEVPLTANGKLDQAALPEPDSTAVAAHSRYEAARTAGEQRVAAVWRDVLRSERVGVHDNFFELGGDSLRAVAVVGALRAEGLDVSVRDLFEHRTVAGLAELLSGRTGTAEPLPRVEPFSLVSPADSARLPAGLEDAYPMSQVQVGMVIEMLAGELRNYHNITSFSIRDGEPFEAEAMRAAAAELIRRHEILRTSLHPTEFSEPLQLVHPSATLPLTVTDLCRLPSEERERRVRAYIAEEREKVFDLSLAPLLRLGVHLHEDGWRLSITECHAILEGWSYHSLLMELLHLYRALRDGAPLPEPGTVSTRYADFVALEQRTARSPEHQDYWQGVLDEHARLRVPETWAAPAEPAPEGEEQRAPVPYQVWVPVADLYDPLRALAAHAGVSLKSVLHAAHLKVMSTLTEERFFYSGLVCDTRPEVPGADRLFGMFLNTVPFPFQLTAATWRELVSDVYARESEVWSHRRYPLSAMKRAQGQGGSRLIDVFFNYLDFHMVDTELVDFGDSIDESPNEFPLAVTSLGGHMILTTSTDVLDRPHAERLAASYRRVLETMAADPDGDCRLGHLEPGEEARLLAAYDNTAPATPAGSLDAAPGAPAVSAVRPALPATLVQRVSEHARRAPERPAVTDAGGTLLSYRELDERAALLAHRLRARGVGTDVRVGILLAHSPQLLVALLAVLKAGGAYVPMDPEHPSMRWDFVLADSGASLILTDEVRAAELGPGHAGRTVLMDTAEPEAAEGATGGLPQAARDSLAYTIYTSGSTGTPKGVMVTHRGLANYVDWAVRRYRVTEGGTVPLLGSVAFDLSVTNLLVPLAGGATVRLLPTERPVDALAGLLRDGTAFDLIKITPAHLEVLKAHLAGEGPIDTVGTFVVGGEELRADSVRSWRRLTPDATVVNEYGPTETVVGCVVADAGTPAPDAVRVPIGRPIAGTRVHVLDRFGNPVAPGVVGELYLGGAGLARGYLGRPDLTAERFVPDPFTAAGDRLYRTGDLVRALPDGELEYLGRADSQLKIAGYRIEPGEVEAALCAHPGVAEAVVVAGEHTPGDRVLAAYVVAVEGAEQPGPAELRGFLAGRLPVHLVPGAVLLLDALPVTQGGKIDHRRLPAPRSRSALSAPFDRTRNTVEARLADIWVKVFGLDRVGRDDNFYELGGDSMASLRVVVEAAARGIDLELRDVLAHPTVAELANRLRGGELANVLDSVRADAVLDPAYAPAGPRPAPAGPRPADGAEAPVLLTGATGFVGTFLLRELLDRTTGPVRCLVRCDDAAQGKRRLLDAMRALDVPTADVERRVEVVPGDLAAPEFGLGAEGFAALGDGLAAIYHNGAQVNAVYPYPALRAANVLGTRRLLDLAAAGNTPLHHISTMSVFSPLQAESGPVTEDTATDHLDGIPDGYSQSKWAAEALVREAAARGLPASVYRLGNISWHTRTGAANPDDVICQALAACARLGAVPIADLELDLAPVDFAVAAIVELSRQEGVEGELFHIVSGRPSPWKDTAEWLADHTGRPVESLPYLTWRARLLEAAELPGGSELKRLLPLFPNMDYDPDLPLMQRDHRAPRTERRLAAARLRCPEVGKEEVARFLDRRRDLKPLGTTAT</sequence>
<evidence type="ECO:0000256" key="2">
    <source>
        <dbReference type="ARBA" id="ARBA00022450"/>
    </source>
</evidence>
<dbReference type="PROSITE" id="PS50075">
    <property type="entry name" value="CARRIER"/>
    <property type="match status" value="2"/>
</dbReference>
<dbReference type="SUPFAM" id="SSF47336">
    <property type="entry name" value="ACP-like"/>
    <property type="match status" value="2"/>
</dbReference>
<dbReference type="SUPFAM" id="SSF51735">
    <property type="entry name" value="NAD(P)-binding Rossmann-fold domains"/>
    <property type="match status" value="1"/>
</dbReference>
<evidence type="ECO:0000313" key="7">
    <source>
        <dbReference type="EMBL" id="MDJ1136017.1"/>
    </source>
</evidence>
<dbReference type="InterPro" id="IPR010071">
    <property type="entry name" value="AA_adenyl_dom"/>
</dbReference>
<feature type="compositionally biased region" description="Low complexity" evidence="5">
    <location>
        <begin position="997"/>
        <end position="1017"/>
    </location>
</feature>
<dbReference type="InterPro" id="IPR023213">
    <property type="entry name" value="CAT-like_dom_sf"/>
</dbReference>
<protein>
    <submittedName>
        <fullName evidence="7">Amino acid adenylation domain-containing protein</fullName>
    </submittedName>
</protein>
<dbReference type="Pfam" id="PF00501">
    <property type="entry name" value="AMP-binding"/>
    <property type="match status" value="2"/>
</dbReference>
<dbReference type="Pfam" id="PF00550">
    <property type="entry name" value="PP-binding"/>
    <property type="match status" value="2"/>
</dbReference>
<gene>
    <name evidence="7" type="ORF">NMN56_029525</name>
</gene>
<evidence type="ECO:0000256" key="1">
    <source>
        <dbReference type="ARBA" id="ARBA00001957"/>
    </source>
</evidence>
<dbReference type="Gene3D" id="1.10.1200.10">
    <property type="entry name" value="ACP-like"/>
    <property type="match status" value="2"/>
</dbReference>
<evidence type="ECO:0000256" key="5">
    <source>
        <dbReference type="SAM" id="MobiDB-lite"/>
    </source>
</evidence>
<dbReference type="Gene3D" id="3.30.300.30">
    <property type="match status" value="2"/>
</dbReference>
<organism evidence="7 8">
    <name type="scientific">Streptomyces iconiensis</name>
    <dbReference type="NCBI Taxonomy" id="1384038"/>
    <lineage>
        <taxon>Bacteria</taxon>
        <taxon>Bacillati</taxon>
        <taxon>Actinomycetota</taxon>
        <taxon>Actinomycetes</taxon>
        <taxon>Kitasatosporales</taxon>
        <taxon>Streptomycetaceae</taxon>
        <taxon>Streptomyces</taxon>
    </lineage>
</organism>
<accession>A0ABT7A4P2</accession>
<dbReference type="CDD" id="cd05235">
    <property type="entry name" value="SDR_e1"/>
    <property type="match status" value="1"/>
</dbReference>
<dbReference type="PANTHER" id="PTHR45527">
    <property type="entry name" value="NONRIBOSOMAL PEPTIDE SYNTHETASE"/>
    <property type="match status" value="1"/>
</dbReference>
<keyword evidence="3" id="KW-0597">Phosphoprotein</keyword>
<proteinExistence type="predicted"/>
<dbReference type="CDD" id="cd19531">
    <property type="entry name" value="LCL_NRPS-like"/>
    <property type="match status" value="1"/>
</dbReference>
<feature type="compositionally biased region" description="Basic residues" evidence="5">
    <location>
        <begin position="25"/>
        <end position="34"/>
    </location>
</feature>
<dbReference type="InterPro" id="IPR042099">
    <property type="entry name" value="ANL_N_sf"/>
</dbReference>
<evidence type="ECO:0000259" key="6">
    <source>
        <dbReference type="PROSITE" id="PS50075"/>
    </source>
</evidence>
<feature type="region of interest" description="Disordered" evidence="5">
    <location>
        <begin position="25"/>
        <end position="45"/>
    </location>
</feature>